<evidence type="ECO:0000313" key="2">
    <source>
        <dbReference type="EMBL" id="OGL38747.1"/>
    </source>
</evidence>
<proteinExistence type="predicted"/>
<evidence type="ECO:0000313" key="3">
    <source>
        <dbReference type="Proteomes" id="UP000178526"/>
    </source>
</evidence>
<reference evidence="2 3" key="1">
    <citation type="journal article" date="2016" name="Nat. Commun.">
        <title>Thousands of microbial genomes shed light on interconnected biogeochemical processes in an aquifer system.</title>
        <authorList>
            <person name="Anantharaman K."/>
            <person name="Brown C.T."/>
            <person name="Hug L.A."/>
            <person name="Sharon I."/>
            <person name="Castelle C.J."/>
            <person name="Probst A.J."/>
            <person name="Thomas B.C."/>
            <person name="Singh A."/>
            <person name="Wilkins M.J."/>
            <person name="Karaoz U."/>
            <person name="Brodie E.L."/>
            <person name="Williams K.H."/>
            <person name="Hubbard S.S."/>
            <person name="Banfield J.F."/>
        </authorList>
    </citation>
    <scope>NUCLEOTIDE SEQUENCE [LARGE SCALE GENOMIC DNA]</scope>
</reference>
<dbReference type="AlphaFoldDB" id="A0A1F7RCS8"/>
<evidence type="ECO:0000256" key="1">
    <source>
        <dbReference type="SAM" id="Phobius"/>
    </source>
</evidence>
<comment type="caution">
    <text evidence="2">The sequence shown here is derived from an EMBL/GenBank/DDBJ whole genome shotgun (WGS) entry which is preliminary data.</text>
</comment>
<keyword evidence="1" id="KW-0472">Membrane</keyword>
<feature type="transmembrane region" description="Helical" evidence="1">
    <location>
        <begin position="6"/>
        <end position="25"/>
    </location>
</feature>
<dbReference type="EMBL" id="MGDB01000138">
    <property type="protein sequence ID" value="OGL38747.1"/>
    <property type="molecule type" value="Genomic_DNA"/>
</dbReference>
<protein>
    <submittedName>
        <fullName evidence="2">Uncharacterized protein</fullName>
    </submittedName>
</protein>
<keyword evidence="1" id="KW-0812">Transmembrane</keyword>
<sequence length="186" mass="20872">MLLKVLRAIVCMVIVPLFLITFLSCKAPFYLKSIKDGQGIETKDMVPKDNEISGWLRDGEMIYCEDLVCLASLIDGAAPYYIESGAAKIIFQDFENSSENIRASLEIYQTKNRSQAQALYMGASAISPVAIERLGESGRIDQGLIGSYRVETYKKNFFIRLVTMDKSEPSKEKIIVFAKKIVSKIH</sequence>
<organism evidence="2 3">
    <name type="scientific">Candidatus Schekmanbacteria bacterium GWA2_38_11</name>
    <dbReference type="NCBI Taxonomy" id="1817876"/>
    <lineage>
        <taxon>Bacteria</taxon>
        <taxon>Candidatus Schekmaniibacteriota</taxon>
    </lineage>
</organism>
<gene>
    <name evidence="2" type="ORF">A2042_09715</name>
</gene>
<dbReference type="PROSITE" id="PS51257">
    <property type="entry name" value="PROKAR_LIPOPROTEIN"/>
    <property type="match status" value="1"/>
</dbReference>
<keyword evidence="1" id="KW-1133">Transmembrane helix</keyword>
<name>A0A1F7RCS8_9BACT</name>
<accession>A0A1F7RCS8</accession>
<dbReference type="Proteomes" id="UP000178526">
    <property type="component" value="Unassembled WGS sequence"/>
</dbReference>